<organism evidence="7 8">
    <name type="scientific">Arthrobacter flavus</name>
    <dbReference type="NCBI Taxonomy" id="95172"/>
    <lineage>
        <taxon>Bacteria</taxon>
        <taxon>Bacillati</taxon>
        <taxon>Actinomycetota</taxon>
        <taxon>Actinomycetes</taxon>
        <taxon>Micrococcales</taxon>
        <taxon>Micrococcaceae</taxon>
        <taxon>Arthrobacter</taxon>
    </lineage>
</organism>
<dbReference type="EC" id="2.4.-.-" evidence="7"/>
<evidence type="ECO:0000313" key="7">
    <source>
        <dbReference type="EMBL" id="MFD1845507.1"/>
    </source>
</evidence>
<evidence type="ECO:0000256" key="1">
    <source>
        <dbReference type="ARBA" id="ARBA00004776"/>
    </source>
</evidence>
<evidence type="ECO:0000259" key="5">
    <source>
        <dbReference type="Pfam" id="PF00535"/>
    </source>
</evidence>
<sequence>MRAPSTRDFSVLVISANRDEHLANLVIGLNRSTSRPAELVIVYMGQPNPAPLDTAIPLLLVHLPASGSGTLNLAAARNAAAAAASTDTLIFLDVDCIPATRLCETLMRDLDSLGGLVMAQPRYLSEAGFPMDDGDTGLMRASIPHHARTTLAPADGEPPTATEKYELFWSLGFAVAADDFALIGGFDESFTGYGGEDTDFSFTARERGVILSFSAATMFHQHHGVTSPPLQHFTDIVANSLVFHHKWGLWPMTGWLSAFAAAGYIDWTADADGIDVLKHPSDEDVALARVIAPY</sequence>
<dbReference type="Gene3D" id="3.90.550.10">
    <property type="entry name" value="Spore Coat Polysaccharide Biosynthesis Protein SpsA, Chain A"/>
    <property type="match status" value="1"/>
</dbReference>
<evidence type="ECO:0000256" key="4">
    <source>
        <dbReference type="ARBA" id="ARBA00022679"/>
    </source>
</evidence>
<dbReference type="RefSeq" id="WP_343877744.1">
    <property type="nucleotide sequence ID" value="NZ_BAAAIJ010000007.1"/>
</dbReference>
<feature type="domain" description="Galactosyltransferase C-terminal" evidence="6">
    <location>
        <begin position="164"/>
        <end position="201"/>
    </location>
</feature>
<accession>A0ABW4Q4G8</accession>
<dbReference type="InterPro" id="IPR029044">
    <property type="entry name" value="Nucleotide-diphossugar_trans"/>
</dbReference>
<dbReference type="PANTHER" id="PTHR43179">
    <property type="entry name" value="RHAMNOSYLTRANSFERASE WBBL"/>
    <property type="match status" value="1"/>
</dbReference>
<keyword evidence="3 7" id="KW-0328">Glycosyltransferase</keyword>
<evidence type="ECO:0000259" key="6">
    <source>
        <dbReference type="Pfam" id="PF02709"/>
    </source>
</evidence>
<comment type="caution">
    <text evidence="7">The sequence shown here is derived from an EMBL/GenBank/DDBJ whole genome shotgun (WGS) entry which is preliminary data.</text>
</comment>
<dbReference type="PANTHER" id="PTHR43179:SF12">
    <property type="entry name" value="GALACTOFURANOSYLTRANSFERASE GLFT2"/>
    <property type="match status" value="1"/>
</dbReference>
<evidence type="ECO:0000256" key="3">
    <source>
        <dbReference type="ARBA" id="ARBA00022676"/>
    </source>
</evidence>
<dbReference type="Proteomes" id="UP001597307">
    <property type="component" value="Unassembled WGS sequence"/>
</dbReference>
<dbReference type="InterPro" id="IPR027791">
    <property type="entry name" value="Galactosyl_T_C"/>
</dbReference>
<dbReference type="Pfam" id="PF02709">
    <property type="entry name" value="Glyco_transf_7C"/>
    <property type="match status" value="1"/>
</dbReference>
<dbReference type="GO" id="GO:0016757">
    <property type="term" value="F:glycosyltransferase activity"/>
    <property type="evidence" value="ECO:0007669"/>
    <property type="project" value="UniProtKB-KW"/>
</dbReference>
<feature type="domain" description="Glycosyltransferase 2-like" evidence="5">
    <location>
        <begin position="72"/>
        <end position="120"/>
    </location>
</feature>
<dbReference type="Pfam" id="PF00535">
    <property type="entry name" value="Glycos_transf_2"/>
    <property type="match status" value="1"/>
</dbReference>
<comment type="similarity">
    <text evidence="2">Belongs to the glycosyltransferase 2 family.</text>
</comment>
<dbReference type="InterPro" id="IPR001173">
    <property type="entry name" value="Glyco_trans_2-like"/>
</dbReference>
<protein>
    <submittedName>
        <fullName evidence="7">Glycosyltransferase family 2 protein</fullName>
        <ecNumber evidence="7">2.4.-.-</ecNumber>
    </submittedName>
</protein>
<dbReference type="EMBL" id="JBHUGA010000006">
    <property type="protein sequence ID" value="MFD1845507.1"/>
    <property type="molecule type" value="Genomic_DNA"/>
</dbReference>
<comment type="pathway">
    <text evidence="1">Cell wall biogenesis; cell wall polysaccharide biosynthesis.</text>
</comment>
<dbReference type="SUPFAM" id="SSF53448">
    <property type="entry name" value="Nucleotide-diphospho-sugar transferases"/>
    <property type="match status" value="1"/>
</dbReference>
<evidence type="ECO:0000313" key="8">
    <source>
        <dbReference type="Proteomes" id="UP001597307"/>
    </source>
</evidence>
<evidence type="ECO:0000256" key="2">
    <source>
        <dbReference type="ARBA" id="ARBA00006739"/>
    </source>
</evidence>
<gene>
    <name evidence="7" type="ORF">ACFSFX_02715</name>
</gene>
<reference evidence="8" key="1">
    <citation type="journal article" date="2019" name="Int. J. Syst. Evol. Microbiol.">
        <title>The Global Catalogue of Microorganisms (GCM) 10K type strain sequencing project: providing services to taxonomists for standard genome sequencing and annotation.</title>
        <authorList>
            <consortium name="The Broad Institute Genomics Platform"/>
            <consortium name="The Broad Institute Genome Sequencing Center for Infectious Disease"/>
            <person name="Wu L."/>
            <person name="Ma J."/>
        </authorList>
    </citation>
    <scope>NUCLEOTIDE SEQUENCE [LARGE SCALE GENOMIC DNA]</scope>
    <source>
        <strain evidence="8">JCM 11496</strain>
    </source>
</reference>
<name>A0ABW4Q4G8_9MICC</name>
<keyword evidence="8" id="KW-1185">Reference proteome</keyword>
<proteinExistence type="inferred from homology"/>
<keyword evidence="4 7" id="KW-0808">Transferase</keyword>